<name>A0A444JHG8_9BACT</name>
<feature type="compositionally biased region" description="Basic residues" evidence="1">
    <location>
        <begin position="170"/>
        <end position="179"/>
    </location>
</feature>
<accession>A0A444JHG8</accession>
<dbReference type="EMBL" id="MTKS01000001">
    <property type="protein sequence ID" value="RWX52550.1"/>
    <property type="molecule type" value="Genomic_DNA"/>
</dbReference>
<sequence>MKKVCLVKGGNFVLGIEARYILSRRHGMLPHETAGKEREIFHLGSLLARKHCEHPEPGSVFLQLHKGENTFFLLVDQVIDEIELPEQTTRLPPPSPELAEQLCPQVAVCMNLVVLLLDPAQVIPVARQLGQGIGLLAAEHWSQPPVPVDSAARPPAKGTKNDSGAAAPNRRIRKNKKRPKSVDEETFKRVMAWTIAQFKQGKVGAEHLAADQLPPGLVQQEGVSDTVLQYLIDQISLRCQESITPIQPGEQHGG</sequence>
<organism evidence="2 3">
    <name type="scientific">Candidatus Electrothrix marina</name>
    <dbReference type="NCBI Taxonomy" id="1859130"/>
    <lineage>
        <taxon>Bacteria</taxon>
        <taxon>Pseudomonadati</taxon>
        <taxon>Thermodesulfobacteriota</taxon>
        <taxon>Desulfobulbia</taxon>
        <taxon>Desulfobulbales</taxon>
        <taxon>Desulfobulbaceae</taxon>
        <taxon>Candidatus Electrothrix</taxon>
    </lineage>
</organism>
<proteinExistence type="predicted"/>
<feature type="region of interest" description="Disordered" evidence="1">
    <location>
        <begin position="145"/>
        <end position="183"/>
    </location>
</feature>
<evidence type="ECO:0000313" key="3">
    <source>
        <dbReference type="Proteomes" id="UP000288892"/>
    </source>
</evidence>
<gene>
    <name evidence="2" type="ORF">VU01_100115</name>
</gene>
<keyword evidence="3" id="KW-1185">Reference proteome</keyword>
<dbReference type="Proteomes" id="UP000288892">
    <property type="component" value="Unassembled WGS sequence"/>
</dbReference>
<reference evidence="2 3" key="1">
    <citation type="submission" date="2017-01" db="EMBL/GenBank/DDBJ databases">
        <title>The cable genome- insights into the physiology and evolution of filamentous bacteria capable of sulfide oxidation via long distance electron transfer.</title>
        <authorList>
            <person name="Schreiber L."/>
            <person name="Bjerg J.T."/>
            <person name="Boggild A."/>
            <person name="Van De Vossenberg J."/>
            <person name="Meysman F."/>
            <person name="Nielsen L.P."/>
            <person name="Schramm A."/>
            <person name="Kjeldsen K.U."/>
        </authorList>
    </citation>
    <scope>NUCLEOTIDE SEQUENCE [LARGE SCALE GENOMIC DNA]</scope>
    <source>
        <strain evidence="2">A5</strain>
    </source>
</reference>
<dbReference type="AlphaFoldDB" id="A0A444JHG8"/>
<evidence type="ECO:0000313" key="2">
    <source>
        <dbReference type="EMBL" id="RWX52550.1"/>
    </source>
</evidence>
<comment type="caution">
    <text evidence="2">The sequence shown here is derived from an EMBL/GenBank/DDBJ whole genome shotgun (WGS) entry which is preliminary data.</text>
</comment>
<protein>
    <submittedName>
        <fullName evidence="2">Uncharacterized protein</fullName>
    </submittedName>
</protein>
<evidence type="ECO:0000256" key="1">
    <source>
        <dbReference type="SAM" id="MobiDB-lite"/>
    </source>
</evidence>